<evidence type="ECO:0000256" key="1">
    <source>
        <dbReference type="SAM" id="MobiDB-lite"/>
    </source>
</evidence>
<feature type="region of interest" description="Disordered" evidence="1">
    <location>
        <begin position="1"/>
        <end position="35"/>
    </location>
</feature>
<proteinExistence type="predicted"/>
<protein>
    <submittedName>
        <fullName evidence="3">Uncharacterized protein</fullName>
    </submittedName>
</protein>
<organism evidence="2 3">
    <name type="scientific">Ditylenchus dipsaci</name>
    <dbReference type="NCBI Taxonomy" id="166011"/>
    <lineage>
        <taxon>Eukaryota</taxon>
        <taxon>Metazoa</taxon>
        <taxon>Ecdysozoa</taxon>
        <taxon>Nematoda</taxon>
        <taxon>Chromadorea</taxon>
        <taxon>Rhabditida</taxon>
        <taxon>Tylenchina</taxon>
        <taxon>Tylenchomorpha</taxon>
        <taxon>Sphaerularioidea</taxon>
        <taxon>Anguinidae</taxon>
        <taxon>Anguininae</taxon>
        <taxon>Ditylenchus</taxon>
    </lineage>
</organism>
<sequence length="119" mass="13265">MKKFPFHTKEFPVTTPTNPVNSMKKPAHHNGSSNKVAPAEDFMQMEMNKDIERSATVTTTTLTDSSFETGVEREHGTSWSATLVNFFKGMIGPGCLSLPLHSNRLACGQRSPWCLFLDF</sequence>
<dbReference type="AlphaFoldDB" id="A0A915CR28"/>
<dbReference type="Proteomes" id="UP000887574">
    <property type="component" value="Unplaced"/>
</dbReference>
<evidence type="ECO:0000313" key="2">
    <source>
        <dbReference type="Proteomes" id="UP000887574"/>
    </source>
</evidence>
<keyword evidence="2" id="KW-1185">Reference proteome</keyword>
<reference evidence="3" key="1">
    <citation type="submission" date="2022-11" db="UniProtKB">
        <authorList>
            <consortium name="WormBaseParasite"/>
        </authorList>
    </citation>
    <scope>IDENTIFICATION</scope>
</reference>
<accession>A0A915CR28</accession>
<name>A0A915CR28_9BILA</name>
<dbReference type="WBParaSite" id="jg11699">
    <property type="protein sequence ID" value="jg11699"/>
    <property type="gene ID" value="jg11699"/>
</dbReference>
<evidence type="ECO:0000313" key="3">
    <source>
        <dbReference type="WBParaSite" id="jg11699"/>
    </source>
</evidence>